<dbReference type="InterPro" id="IPR001482">
    <property type="entry name" value="T2SS/T4SS_dom"/>
</dbReference>
<dbReference type="GO" id="GO:0005524">
    <property type="term" value="F:ATP binding"/>
    <property type="evidence" value="ECO:0007669"/>
    <property type="project" value="UniProtKB-KW"/>
</dbReference>
<dbReference type="SUPFAM" id="SSF160246">
    <property type="entry name" value="EspE N-terminal domain-like"/>
    <property type="match status" value="1"/>
</dbReference>
<dbReference type="Pfam" id="PF00437">
    <property type="entry name" value="T2SSE"/>
    <property type="match status" value="1"/>
</dbReference>
<dbReference type="SUPFAM" id="SSF52540">
    <property type="entry name" value="P-loop containing nucleoside triphosphate hydrolases"/>
    <property type="match status" value="1"/>
</dbReference>
<protein>
    <recommendedName>
        <fullName evidence="5">Bacterial type II secretion system protein E domain-containing protein</fullName>
    </recommendedName>
</protein>
<dbReference type="AlphaFoldDB" id="A0A1F5E5B0"/>
<dbReference type="PROSITE" id="PS00662">
    <property type="entry name" value="T2SP_E"/>
    <property type="match status" value="1"/>
</dbReference>
<evidence type="ECO:0000313" key="7">
    <source>
        <dbReference type="Proteomes" id="UP000177006"/>
    </source>
</evidence>
<dbReference type="Gene3D" id="3.30.450.90">
    <property type="match status" value="1"/>
</dbReference>
<dbReference type="InterPro" id="IPR037257">
    <property type="entry name" value="T2SS_E_N_sf"/>
</dbReference>
<dbReference type="FunFam" id="3.40.50.300:FF:000398">
    <property type="entry name" value="Type IV pilus assembly ATPase PilB"/>
    <property type="match status" value="1"/>
</dbReference>
<evidence type="ECO:0000256" key="4">
    <source>
        <dbReference type="SAM" id="MobiDB-lite"/>
    </source>
</evidence>
<sequence>MSDHPKTKSKTVTTTSGELPKAEPIDSEDILLKGSYVSSEDLQKAKAWAKTNKSTVEEYLLTQGTITKDILGQALAESFKVSYADLNTRLPSCEQVLKIPQDLATTYRIVLFEEKDAEVTIATDNPALASQFQSQLQIIFPNKKISVAYSLSEDIEACFIHYRKPLETRFSEIVSSQTRIAPEIIDAIVADALALKASDIHFEPREKEVIVRFRIDGVLQEAGRLGKEVYENILNRIKVQAHMRLDEHFSAQDGAIRFVKEQSEVRQSQAKTEVVDMRVSIIPTLDGEKIAIRLLAEYVKGFTFSDLGICEKDQAVFLSAAKKPFGMILVTGPTGSGKTTTLYALLKMLNEPTVNITTIEDPVEYKILGVNSIQVNLQTNLTFAKGLRSIVRQDPDIILVGEIRDLETAEIAVNAALTGHLLFSTFHANNAATAIPRLLNMGAEPFLMASTLELVIAQRLVRKICDHCRVSFTSKPEELEKLLPNSKRFFPKASPTLYKGKGCKNCGQTGYKGRTAIFEFIEIESSMKDLILKNPASHEIWALAQKNGSHSMFEDGLEKVKNGITTLEELLRVAIPPN</sequence>
<organism evidence="6 7">
    <name type="scientific">Candidatus Beckwithbacteria bacterium RBG_13_42_9</name>
    <dbReference type="NCBI Taxonomy" id="1797457"/>
    <lineage>
        <taxon>Bacteria</taxon>
        <taxon>Candidatus Beckwithiibacteriota</taxon>
    </lineage>
</organism>
<name>A0A1F5E5B0_9BACT</name>
<dbReference type="STRING" id="1797457.A2160_06235"/>
<evidence type="ECO:0000256" key="3">
    <source>
        <dbReference type="ARBA" id="ARBA00022840"/>
    </source>
</evidence>
<dbReference type="PANTHER" id="PTHR30258">
    <property type="entry name" value="TYPE II SECRETION SYSTEM PROTEIN GSPE-RELATED"/>
    <property type="match status" value="1"/>
</dbReference>
<feature type="domain" description="Bacterial type II secretion system protein E" evidence="5">
    <location>
        <begin position="391"/>
        <end position="405"/>
    </location>
</feature>
<dbReference type="PANTHER" id="PTHR30258:SF1">
    <property type="entry name" value="PROTEIN TRANSPORT PROTEIN HOFB HOMOLOG"/>
    <property type="match status" value="1"/>
</dbReference>
<dbReference type="GO" id="GO:0016887">
    <property type="term" value="F:ATP hydrolysis activity"/>
    <property type="evidence" value="ECO:0007669"/>
    <property type="project" value="TreeGrafter"/>
</dbReference>
<gene>
    <name evidence="6" type="ORF">A2160_06235</name>
</gene>
<evidence type="ECO:0000256" key="1">
    <source>
        <dbReference type="ARBA" id="ARBA00006611"/>
    </source>
</evidence>
<dbReference type="InterPro" id="IPR003593">
    <property type="entry name" value="AAA+_ATPase"/>
</dbReference>
<dbReference type="InterPro" id="IPR027417">
    <property type="entry name" value="P-loop_NTPase"/>
</dbReference>
<reference evidence="6 7" key="1">
    <citation type="journal article" date="2016" name="Nat. Commun.">
        <title>Thousands of microbial genomes shed light on interconnected biogeochemical processes in an aquifer system.</title>
        <authorList>
            <person name="Anantharaman K."/>
            <person name="Brown C.T."/>
            <person name="Hug L.A."/>
            <person name="Sharon I."/>
            <person name="Castelle C.J."/>
            <person name="Probst A.J."/>
            <person name="Thomas B.C."/>
            <person name="Singh A."/>
            <person name="Wilkins M.J."/>
            <person name="Karaoz U."/>
            <person name="Brodie E.L."/>
            <person name="Williams K.H."/>
            <person name="Hubbard S.S."/>
            <person name="Banfield J.F."/>
        </authorList>
    </citation>
    <scope>NUCLEOTIDE SEQUENCE [LARGE SCALE GENOMIC DNA]</scope>
</reference>
<dbReference type="Gene3D" id="3.40.50.300">
    <property type="entry name" value="P-loop containing nucleotide triphosphate hydrolases"/>
    <property type="match status" value="1"/>
</dbReference>
<keyword evidence="2" id="KW-0547">Nucleotide-binding</keyword>
<dbReference type="EMBL" id="MEZK01000020">
    <property type="protein sequence ID" value="OGD62599.1"/>
    <property type="molecule type" value="Genomic_DNA"/>
</dbReference>
<accession>A0A1F5E5B0</accession>
<comment type="caution">
    <text evidence="6">The sequence shown here is derived from an EMBL/GenBank/DDBJ whole genome shotgun (WGS) entry which is preliminary data.</text>
</comment>
<dbReference type="CDD" id="cd01129">
    <property type="entry name" value="PulE-GspE-like"/>
    <property type="match status" value="1"/>
</dbReference>
<evidence type="ECO:0000313" key="6">
    <source>
        <dbReference type="EMBL" id="OGD62599.1"/>
    </source>
</evidence>
<evidence type="ECO:0000259" key="5">
    <source>
        <dbReference type="PROSITE" id="PS00662"/>
    </source>
</evidence>
<dbReference type="Proteomes" id="UP000177006">
    <property type="component" value="Unassembled WGS sequence"/>
</dbReference>
<evidence type="ECO:0000256" key="2">
    <source>
        <dbReference type="ARBA" id="ARBA00022741"/>
    </source>
</evidence>
<comment type="similarity">
    <text evidence="1">Belongs to the GSP E family.</text>
</comment>
<dbReference type="Pfam" id="PF05157">
    <property type="entry name" value="MshEN"/>
    <property type="match status" value="1"/>
</dbReference>
<dbReference type="InterPro" id="IPR007831">
    <property type="entry name" value="T2SS_GspE_N"/>
</dbReference>
<feature type="region of interest" description="Disordered" evidence="4">
    <location>
        <begin position="1"/>
        <end position="25"/>
    </location>
</feature>
<dbReference type="GO" id="GO:0005886">
    <property type="term" value="C:plasma membrane"/>
    <property type="evidence" value="ECO:0007669"/>
    <property type="project" value="TreeGrafter"/>
</dbReference>
<dbReference type="SMART" id="SM00382">
    <property type="entry name" value="AAA"/>
    <property type="match status" value="1"/>
</dbReference>
<keyword evidence="3" id="KW-0067">ATP-binding</keyword>
<proteinExistence type="inferred from homology"/>